<feature type="region of interest" description="Disordered" evidence="2">
    <location>
        <begin position="88"/>
        <end position="138"/>
    </location>
</feature>
<evidence type="ECO:0000256" key="2">
    <source>
        <dbReference type="SAM" id="MobiDB-lite"/>
    </source>
</evidence>
<name>R4WNG1_RIPPE</name>
<protein>
    <submittedName>
        <fullName evidence="4">Unkown protein</fullName>
    </submittedName>
</protein>
<accession>R4WNG1</accession>
<proteinExistence type="evidence at transcript level"/>
<feature type="coiled-coil region" evidence="1">
    <location>
        <begin position="143"/>
        <end position="184"/>
    </location>
</feature>
<feature type="chain" id="PRO_5004372628" evidence="3">
    <location>
        <begin position="17"/>
        <end position="220"/>
    </location>
</feature>
<keyword evidence="3" id="KW-0732">Signal</keyword>
<feature type="compositionally biased region" description="Low complexity" evidence="2">
    <location>
        <begin position="90"/>
        <end position="103"/>
    </location>
</feature>
<keyword evidence="1" id="KW-0175">Coiled coil</keyword>
<dbReference type="AlphaFoldDB" id="R4WNG1"/>
<evidence type="ECO:0000313" key="4">
    <source>
        <dbReference type="EMBL" id="BAN20381.1"/>
    </source>
</evidence>
<sequence length="220" mass="24678">MKLVLLSLAVLGCVAADDGAFRPKGALLVLPKQFSPSSALQEQPETLDRVSEKVMERLRQEQGSQTGNYHVYLSDGRLQKVQYTAAPLRTSSASSQTASNSNAYQTSGRYEAYQPQDSERYTQSQSESSYSRPTAQEPNPVVAHFGRLQQERLQQQLQQLQQQQEQLKKQADDVQQQLKNQQEFASNYVATVQFSDVPPIPAPIYSQNPAPITRILRHVL</sequence>
<organism evidence="4">
    <name type="scientific">Riptortus pedestris</name>
    <name type="common">Bean bug</name>
    <dbReference type="NCBI Taxonomy" id="329032"/>
    <lineage>
        <taxon>Eukaryota</taxon>
        <taxon>Metazoa</taxon>
        <taxon>Ecdysozoa</taxon>
        <taxon>Arthropoda</taxon>
        <taxon>Hexapoda</taxon>
        <taxon>Insecta</taxon>
        <taxon>Pterygota</taxon>
        <taxon>Neoptera</taxon>
        <taxon>Paraneoptera</taxon>
        <taxon>Hemiptera</taxon>
        <taxon>Heteroptera</taxon>
        <taxon>Panheteroptera</taxon>
        <taxon>Pentatomomorpha</taxon>
        <taxon>Coreoidea</taxon>
        <taxon>Alydidae</taxon>
        <taxon>Riptortus</taxon>
    </lineage>
</organism>
<evidence type="ECO:0000256" key="3">
    <source>
        <dbReference type="SAM" id="SignalP"/>
    </source>
</evidence>
<feature type="signal peptide" evidence="3">
    <location>
        <begin position="1"/>
        <end position="16"/>
    </location>
</feature>
<dbReference type="EMBL" id="AK417166">
    <property type="protein sequence ID" value="BAN20381.1"/>
    <property type="molecule type" value="mRNA"/>
</dbReference>
<feature type="compositionally biased region" description="Polar residues" evidence="2">
    <location>
        <begin position="121"/>
        <end position="137"/>
    </location>
</feature>
<reference evidence="4" key="1">
    <citation type="journal article" date="2013" name="PLoS ONE">
        <title>Gene expression in gut symbiotic organ of stinkbug affected by extracellular bacterial symbiont.</title>
        <authorList>
            <person name="Futahashi R."/>
            <person name="Tanaka K."/>
            <person name="Tanahashi M."/>
            <person name="Nikoh N."/>
            <person name="Kikuchi Y."/>
            <person name="Lee B.L."/>
            <person name="Fukatsu T."/>
        </authorList>
    </citation>
    <scope>NUCLEOTIDE SEQUENCE</scope>
    <source>
        <tissue evidence="4">Midgut</tissue>
    </source>
</reference>
<evidence type="ECO:0000256" key="1">
    <source>
        <dbReference type="SAM" id="Coils"/>
    </source>
</evidence>